<sequence>AGCGHLGPGDPNPTNCAGPAGGRRGGRAGARHTVFPNTAGGPAKFAAGVTRKRR</sequence>
<evidence type="ECO:0000256" key="1">
    <source>
        <dbReference type="SAM" id="MobiDB-lite"/>
    </source>
</evidence>
<feature type="non-terminal residue" evidence="2">
    <location>
        <position position="1"/>
    </location>
</feature>
<dbReference type="EMBL" id="JASSZA010000018">
    <property type="protein sequence ID" value="KAK2089542.1"/>
    <property type="molecule type" value="Genomic_DNA"/>
</dbReference>
<feature type="region of interest" description="Disordered" evidence="1">
    <location>
        <begin position="1"/>
        <end position="54"/>
    </location>
</feature>
<keyword evidence="3" id="KW-1185">Reference proteome</keyword>
<reference evidence="2 3" key="1">
    <citation type="submission" date="2023-05" db="EMBL/GenBank/DDBJ databases">
        <title>B98-5 Cell Line De Novo Hybrid Assembly: An Optical Mapping Approach.</title>
        <authorList>
            <person name="Kananen K."/>
            <person name="Auerbach J.A."/>
            <person name="Kautto E."/>
            <person name="Blachly J.S."/>
        </authorList>
    </citation>
    <scope>NUCLEOTIDE SEQUENCE [LARGE SCALE GENOMIC DNA]</scope>
    <source>
        <strain evidence="2">B95-8</strain>
        <tissue evidence="2">Cell line</tissue>
    </source>
</reference>
<accession>A0ABQ9TZG3</accession>
<comment type="caution">
    <text evidence="2">The sequence shown here is derived from an EMBL/GenBank/DDBJ whole genome shotgun (WGS) entry which is preliminary data.</text>
</comment>
<organism evidence="2 3">
    <name type="scientific">Saguinus oedipus</name>
    <name type="common">Cotton-top tamarin</name>
    <name type="synonym">Oedipomidas oedipus</name>
    <dbReference type="NCBI Taxonomy" id="9490"/>
    <lineage>
        <taxon>Eukaryota</taxon>
        <taxon>Metazoa</taxon>
        <taxon>Chordata</taxon>
        <taxon>Craniata</taxon>
        <taxon>Vertebrata</taxon>
        <taxon>Euteleostomi</taxon>
        <taxon>Mammalia</taxon>
        <taxon>Eutheria</taxon>
        <taxon>Euarchontoglires</taxon>
        <taxon>Primates</taxon>
        <taxon>Haplorrhini</taxon>
        <taxon>Platyrrhini</taxon>
        <taxon>Cebidae</taxon>
        <taxon>Callitrichinae</taxon>
        <taxon>Saguinus</taxon>
    </lineage>
</organism>
<evidence type="ECO:0000313" key="3">
    <source>
        <dbReference type="Proteomes" id="UP001266305"/>
    </source>
</evidence>
<name>A0ABQ9TZG3_SAGOE</name>
<proteinExistence type="predicted"/>
<gene>
    <name evidence="2" type="ORF">P7K49_032208</name>
</gene>
<evidence type="ECO:0000313" key="2">
    <source>
        <dbReference type="EMBL" id="KAK2089542.1"/>
    </source>
</evidence>
<dbReference type="Proteomes" id="UP001266305">
    <property type="component" value="Unassembled WGS sequence"/>
</dbReference>
<protein>
    <submittedName>
        <fullName evidence="2">Uncharacterized protein</fullName>
    </submittedName>
</protein>